<dbReference type="Ensembl" id="ENSVURT00010006206.1">
    <property type="protein sequence ID" value="ENSVURP00010005484.1"/>
    <property type="gene ID" value="ENSVURG00010004264.1"/>
</dbReference>
<dbReference type="PANTHER" id="PTHR23403:SF1">
    <property type="entry name" value="TREHALASE"/>
    <property type="match status" value="1"/>
</dbReference>
<dbReference type="GeneTree" id="ENSGT00390000006949"/>
<dbReference type="InterPro" id="IPR001661">
    <property type="entry name" value="Glyco_hydro_37"/>
</dbReference>
<dbReference type="SUPFAM" id="SSF48208">
    <property type="entry name" value="Six-hairpin glycosidases"/>
    <property type="match status" value="1"/>
</dbReference>
<evidence type="ECO:0000256" key="2">
    <source>
        <dbReference type="ARBA" id="ARBA00005615"/>
    </source>
</evidence>
<dbReference type="RefSeq" id="XP_027691415.1">
    <property type="nucleotide sequence ID" value="XM_027835614.1"/>
</dbReference>
<dbReference type="Gene3D" id="1.50.10.10">
    <property type="match status" value="1"/>
</dbReference>
<evidence type="ECO:0000256" key="1">
    <source>
        <dbReference type="ARBA" id="ARBA00001576"/>
    </source>
</evidence>
<evidence type="ECO:0000256" key="8">
    <source>
        <dbReference type="ARBA" id="ARBA00023295"/>
    </source>
</evidence>
<evidence type="ECO:0000256" key="10">
    <source>
        <dbReference type="RuleBase" id="RU361180"/>
    </source>
</evidence>
<keyword evidence="7" id="KW-0325">Glycoprotein</keyword>
<dbReference type="OrthoDB" id="3542292at2759"/>
<dbReference type="GO" id="GO:0004555">
    <property type="term" value="F:alpha,alpha-trehalase activity"/>
    <property type="evidence" value="ECO:0007669"/>
    <property type="project" value="UniProtKB-EC"/>
</dbReference>
<dbReference type="PROSITE" id="PS00928">
    <property type="entry name" value="TREHALASE_2"/>
    <property type="match status" value="1"/>
</dbReference>
<dbReference type="OMA" id="RYWDASD"/>
<evidence type="ECO:0000256" key="7">
    <source>
        <dbReference type="ARBA" id="ARBA00023180"/>
    </source>
</evidence>
<name>A0A4X2K0J3_VOMUR</name>
<proteinExistence type="inferred from homology"/>
<feature type="signal peptide" evidence="11">
    <location>
        <begin position="1"/>
        <end position="22"/>
    </location>
</feature>
<dbReference type="PRINTS" id="PR00744">
    <property type="entry name" value="GLHYDRLASE37"/>
</dbReference>
<dbReference type="InterPro" id="IPR018232">
    <property type="entry name" value="Glyco_hydro_37_CS"/>
</dbReference>
<dbReference type="Proteomes" id="UP000314987">
    <property type="component" value="Unassembled WGS sequence"/>
</dbReference>
<dbReference type="CTD" id="11181"/>
<keyword evidence="6 10" id="KW-0378">Hydrolase</keyword>
<evidence type="ECO:0000256" key="4">
    <source>
        <dbReference type="ARBA" id="ARBA00019905"/>
    </source>
</evidence>
<dbReference type="PROSITE" id="PS00927">
    <property type="entry name" value="TREHALASE_1"/>
    <property type="match status" value="1"/>
</dbReference>
<dbReference type="GO" id="GO:0005993">
    <property type="term" value="P:trehalose catabolic process"/>
    <property type="evidence" value="ECO:0007669"/>
    <property type="project" value="Ensembl"/>
</dbReference>
<organism evidence="12 13">
    <name type="scientific">Vombatus ursinus</name>
    <name type="common">Common wombat</name>
    <dbReference type="NCBI Taxonomy" id="29139"/>
    <lineage>
        <taxon>Eukaryota</taxon>
        <taxon>Metazoa</taxon>
        <taxon>Chordata</taxon>
        <taxon>Craniata</taxon>
        <taxon>Vertebrata</taxon>
        <taxon>Euteleostomi</taxon>
        <taxon>Mammalia</taxon>
        <taxon>Metatheria</taxon>
        <taxon>Diprotodontia</taxon>
        <taxon>Vombatidae</taxon>
        <taxon>Vombatus</taxon>
    </lineage>
</organism>
<reference evidence="12" key="2">
    <citation type="submission" date="2025-08" db="UniProtKB">
        <authorList>
            <consortium name="Ensembl"/>
        </authorList>
    </citation>
    <scope>IDENTIFICATION</scope>
</reference>
<evidence type="ECO:0000256" key="9">
    <source>
        <dbReference type="ARBA" id="ARBA00057606"/>
    </source>
</evidence>
<comment type="function">
    <text evidence="9">Intestinal trehalase is probably involved in the hydrolysis of ingested trehalose.</text>
</comment>
<sequence length="577" mass="65898">MQGVSRMLQLVFLLGLELGLEGALPPPCDSQIYCTGELLRQVQMAKLFQDDKHFVDMPLTKAPDQVLSDFNELLHSSGGNISQDHLKTFVNEHFKDPGEEMETWIPEDWKPSPKFLQSISDSRLQAWAEDLHNIWKKLGRKMKLDVSNQPDRYSLIYVAHPFVVPGGRFIEFYYWDSYWVIEGLLLSDMAGTVKGMLQNFLDMVKRYGHIPNGGRVYYLQRSQPPLLTLMMDRYLAYTDDLTFLRENIGILDLELDFWMRNKSVNISHEGKNYILNRYYVPYGGPRPESYSKDQELAELLPEDARESLWSELKAGGESGWDFSSRWFVGSNYLFDTKISRVVPVDLNAFLCQAEELLANFHTKLGNTNMAQNYLAAQAQRKAAMKALLWNDILGSWFDFHLETGKQNRAFYPSNLSPLWAGCFSDLDTVRKNVKYLEDNKILTYSHGIPASLQISDQQWDFPNAWAPLQDLVIKGLADSGSAQAQEVAFQLAQNWIRTNFAVYQKNKAMYEKYDISTDTGEPGGGGEYKVQEGFGWTNGVALQYLARYGNRLTSRSGPMLPSTSWLLLALLLLGLFC</sequence>
<feature type="chain" id="PRO_5021342193" description="Trehalase" evidence="11">
    <location>
        <begin position="23"/>
        <end position="577"/>
    </location>
</feature>
<dbReference type="Pfam" id="PF01204">
    <property type="entry name" value="Trehalase"/>
    <property type="match status" value="1"/>
</dbReference>
<dbReference type="InterPro" id="IPR008928">
    <property type="entry name" value="6-hairpin_glycosidase_sf"/>
</dbReference>
<dbReference type="STRING" id="29139.ENSVURP00010005484"/>
<comment type="similarity">
    <text evidence="2 10">Belongs to the glycosyl hydrolase 37 family.</text>
</comment>
<evidence type="ECO:0000313" key="13">
    <source>
        <dbReference type="Proteomes" id="UP000314987"/>
    </source>
</evidence>
<evidence type="ECO:0000313" key="12">
    <source>
        <dbReference type="Ensembl" id="ENSVURP00010005484.1"/>
    </source>
</evidence>
<dbReference type="FunFam" id="1.50.10.10:FF:000034">
    <property type="entry name" value="Trehalase"/>
    <property type="match status" value="1"/>
</dbReference>
<protein>
    <recommendedName>
        <fullName evidence="4 10">Trehalase</fullName>
        <ecNumber evidence="3 10">3.2.1.28</ecNumber>
    </recommendedName>
    <alternativeName>
        <fullName evidence="10">Alpha-trehalose glucohydrolase</fullName>
    </alternativeName>
</protein>
<dbReference type="InterPro" id="IPR012341">
    <property type="entry name" value="6hp_glycosidase-like_sf"/>
</dbReference>
<keyword evidence="8 10" id="KW-0326">Glycosidase</keyword>
<keyword evidence="13" id="KW-1185">Reference proteome</keyword>
<dbReference type="EC" id="3.2.1.28" evidence="3 10"/>
<dbReference type="GeneID" id="114023105"/>
<reference evidence="13" key="1">
    <citation type="submission" date="2018-12" db="EMBL/GenBank/DDBJ databases">
        <authorList>
            <person name="Yazar S."/>
        </authorList>
    </citation>
    <scope>NUCLEOTIDE SEQUENCE [LARGE SCALE GENOMIC DNA]</scope>
</reference>
<evidence type="ECO:0000256" key="6">
    <source>
        <dbReference type="ARBA" id="ARBA00022801"/>
    </source>
</evidence>
<gene>
    <name evidence="12" type="primary">TREH</name>
</gene>
<evidence type="ECO:0000256" key="3">
    <source>
        <dbReference type="ARBA" id="ARBA00012757"/>
    </source>
</evidence>
<keyword evidence="5 11" id="KW-0732">Signal</keyword>
<evidence type="ECO:0000256" key="5">
    <source>
        <dbReference type="ARBA" id="ARBA00022729"/>
    </source>
</evidence>
<comment type="catalytic activity">
    <reaction evidence="1 10">
        <text>alpha,alpha-trehalose + H2O = alpha-D-glucose + beta-D-glucose</text>
        <dbReference type="Rhea" id="RHEA:32675"/>
        <dbReference type="ChEBI" id="CHEBI:15377"/>
        <dbReference type="ChEBI" id="CHEBI:15903"/>
        <dbReference type="ChEBI" id="CHEBI:16551"/>
        <dbReference type="ChEBI" id="CHEBI:17925"/>
        <dbReference type="EC" id="3.2.1.28"/>
    </reaction>
</comment>
<accession>A0A4X2K0J3</accession>
<evidence type="ECO:0000256" key="11">
    <source>
        <dbReference type="SAM" id="SignalP"/>
    </source>
</evidence>
<dbReference type="AlphaFoldDB" id="A0A4X2K0J3"/>
<reference evidence="12" key="3">
    <citation type="submission" date="2025-09" db="UniProtKB">
        <authorList>
            <consortium name="Ensembl"/>
        </authorList>
    </citation>
    <scope>IDENTIFICATION</scope>
</reference>
<dbReference type="PANTHER" id="PTHR23403">
    <property type="entry name" value="TREHALASE"/>
    <property type="match status" value="1"/>
</dbReference>